<organism evidence="2 3">
    <name type="scientific">Desulfoluna spongiiphila</name>
    <dbReference type="NCBI Taxonomy" id="419481"/>
    <lineage>
        <taxon>Bacteria</taxon>
        <taxon>Pseudomonadati</taxon>
        <taxon>Thermodesulfobacteriota</taxon>
        <taxon>Desulfobacteria</taxon>
        <taxon>Desulfobacterales</taxon>
        <taxon>Desulfolunaceae</taxon>
        <taxon>Desulfoluna</taxon>
    </lineage>
</organism>
<dbReference type="InterPro" id="IPR007048">
    <property type="entry name" value="IraD/Gp25-like"/>
</dbReference>
<reference evidence="2 3" key="1">
    <citation type="submission" date="2016-10" db="EMBL/GenBank/DDBJ databases">
        <authorList>
            <person name="de Groot N.N."/>
        </authorList>
    </citation>
    <scope>NUCLEOTIDE SEQUENCE [LARGE SCALE GENOMIC DNA]</scope>
    <source>
        <strain evidence="2 3">AA1</strain>
    </source>
</reference>
<evidence type="ECO:0000313" key="3">
    <source>
        <dbReference type="Proteomes" id="UP000198870"/>
    </source>
</evidence>
<dbReference type="PANTHER" id="PTHR38595">
    <property type="entry name" value="CYTOPLASMIC PROTEIN-RELATED"/>
    <property type="match status" value="1"/>
</dbReference>
<dbReference type="Pfam" id="PF04965">
    <property type="entry name" value="GPW_gp25"/>
    <property type="match status" value="1"/>
</dbReference>
<dbReference type="PANTHER" id="PTHR38595:SF2">
    <property type="entry name" value="TYPE VI SECRETION SYSTEM BASEPLATE SUBUNIT TSSE"/>
    <property type="match status" value="1"/>
</dbReference>
<gene>
    <name evidence="2" type="ORF">SAMN05216233_105110</name>
</gene>
<evidence type="ECO:0000259" key="1">
    <source>
        <dbReference type="Pfam" id="PF04965"/>
    </source>
</evidence>
<dbReference type="AlphaFoldDB" id="A0A1G5E2H5"/>
<proteinExistence type="predicted"/>
<dbReference type="Gene3D" id="3.10.450.40">
    <property type="match status" value="1"/>
</dbReference>
<dbReference type="OrthoDB" id="1524306at2"/>
<dbReference type="InterPro" id="IPR053176">
    <property type="entry name" value="T6SS_TssE1-like"/>
</dbReference>
<dbReference type="InterPro" id="IPR017737">
    <property type="entry name" value="TssE1-like"/>
</dbReference>
<sequence length="137" mass="15830">MSDLRLLERLRQWQNNPGERARDHAGTRVKSVVKHLQLLLNSRVGTTLMDGQFGLPDLSDLKVTYPDSVQDMEKTISRTIETYEPRLSQVDVNFVFQDDRTLRVFFRIDARLNTGEEGREIVLESSVDTYGKMTVRT</sequence>
<dbReference type="NCBIfam" id="TIGR03357">
    <property type="entry name" value="VI_zyme"/>
    <property type="match status" value="1"/>
</dbReference>
<dbReference type="EMBL" id="FMUX01000005">
    <property type="protein sequence ID" value="SCY20698.1"/>
    <property type="molecule type" value="Genomic_DNA"/>
</dbReference>
<dbReference type="SUPFAM" id="SSF160719">
    <property type="entry name" value="gpW/gp25-like"/>
    <property type="match status" value="1"/>
</dbReference>
<protein>
    <submittedName>
        <fullName evidence="2">Type VI secretion system protein</fullName>
    </submittedName>
</protein>
<evidence type="ECO:0000313" key="2">
    <source>
        <dbReference type="EMBL" id="SCY20698.1"/>
    </source>
</evidence>
<dbReference type="STRING" id="419481.SAMN05216233_105110"/>
<keyword evidence="3" id="KW-1185">Reference proteome</keyword>
<dbReference type="Proteomes" id="UP000198870">
    <property type="component" value="Unassembled WGS sequence"/>
</dbReference>
<dbReference type="RefSeq" id="WP_092210280.1">
    <property type="nucleotide sequence ID" value="NZ_FMUX01000005.1"/>
</dbReference>
<accession>A0A1G5E2H5</accession>
<feature type="domain" description="IraD/Gp25-like" evidence="1">
    <location>
        <begin position="30"/>
        <end position="114"/>
    </location>
</feature>
<name>A0A1G5E2H5_9BACT</name>